<accession>A0A197JKJ6</accession>
<dbReference type="AlphaFoldDB" id="A0A197JKJ6"/>
<dbReference type="EMBL" id="KV442076">
    <property type="protein sequence ID" value="OAQ25675.1"/>
    <property type="molecule type" value="Genomic_DNA"/>
</dbReference>
<name>A0A197JKJ6_9FUNG</name>
<gene>
    <name evidence="1" type="ORF">K457DRAFT_22886</name>
</gene>
<dbReference type="OrthoDB" id="258627at2759"/>
<keyword evidence="2" id="KW-1185">Reference proteome</keyword>
<organism evidence="1 2">
    <name type="scientific">Linnemannia elongata AG-77</name>
    <dbReference type="NCBI Taxonomy" id="1314771"/>
    <lineage>
        <taxon>Eukaryota</taxon>
        <taxon>Fungi</taxon>
        <taxon>Fungi incertae sedis</taxon>
        <taxon>Mucoromycota</taxon>
        <taxon>Mortierellomycotina</taxon>
        <taxon>Mortierellomycetes</taxon>
        <taxon>Mortierellales</taxon>
        <taxon>Mortierellaceae</taxon>
        <taxon>Linnemannia</taxon>
    </lineage>
</organism>
<protein>
    <submittedName>
        <fullName evidence="1">Uncharacterized protein</fullName>
    </submittedName>
</protein>
<reference evidence="1 2" key="1">
    <citation type="submission" date="2016-05" db="EMBL/GenBank/DDBJ databases">
        <title>Genome sequencing reveals origins of a unique bacterial endosymbiosis in the earliest lineages of terrestrial Fungi.</title>
        <authorList>
            <consortium name="DOE Joint Genome Institute"/>
            <person name="Uehling J."/>
            <person name="Gryganskyi A."/>
            <person name="Hameed K."/>
            <person name="Tschaplinski T."/>
            <person name="Misztal P."/>
            <person name="Wu S."/>
            <person name="Desiro A."/>
            <person name="Vande Pol N."/>
            <person name="Du Z.-Y."/>
            <person name="Zienkiewicz A."/>
            <person name="Zienkiewicz K."/>
            <person name="Morin E."/>
            <person name="Tisserant E."/>
            <person name="Splivallo R."/>
            <person name="Hainaut M."/>
            <person name="Henrissat B."/>
            <person name="Ohm R."/>
            <person name="Kuo A."/>
            <person name="Yan J."/>
            <person name="Lipzen A."/>
            <person name="Nolan M."/>
            <person name="Labutti K."/>
            <person name="Barry K."/>
            <person name="Goldstein A."/>
            <person name="Labbe J."/>
            <person name="Schadt C."/>
            <person name="Tuskan G."/>
            <person name="Grigoriev I."/>
            <person name="Martin F."/>
            <person name="Vilgalys R."/>
            <person name="Bonito G."/>
        </authorList>
    </citation>
    <scope>NUCLEOTIDE SEQUENCE [LARGE SCALE GENOMIC DNA]</scope>
    <source>
        <strain evidence="1 2">AG-77</strain>
    </source>
</reference>
<evidence type="ECO:0000313" key="1">
    <source>
        <dbReference type="EMBL" id="OAQ25675.1"/>
    </source>
</evidence>
<sequence>MNGAAQIFNDQHSRVDINFLLDIAAFDTVRAKELEQADATWNKNRINAVSTVSKAGYPPRQKNFKPLDWPAEPNLVIQGVQELNDIKKAVSSGAGQDELYNARKAVLIGRGLDNQRLLAFFYDS</sequence>
<dbReference type="Proteomes" id="UP000078512">
    <property type="component" value="Unassembled WGS sequence"/>
</dbReference>
<evidence type="ECO:0000313" key="2">
    <source>
        <dbReference type="Proteomes" id="UP000078512"/>
    </source>
</evidence>
<proteinExistence type="predicted"/>